<reference evidence="1 2" key="1">
    <citation type="journal article" date="2019" name="Commun. Biol.">
        <title>The bagworm genome reveals a unique fibroin gene that provides high tensile strength.</title>
        <authorList>
            <person name="Kono N."/>
            <person name="Nakamura H."/>
            <person name="Ohtoshi R."/>
            <person name="Tomita M."/>
            <person name="Numata K."/>
            <person name="Arakawa K."/>
        </authorList>
    </citation>
    <scope>NUCLEOTIDE SEQUENCE [LARGE SCALE GENOMIC DNA]</scope>
</reference>
<gene>
    <name evidence="1" type="ORF">EVAR_85469_1</name>
</gene>
<dbReference type="EMBL" id="BGZK01000316">
    <property type="protein sequence ID" value="GBP36222.1"/>
    <property type="molecule type" value="Genomic_DNA"/>
</dbReference>
<dbReference type="AlphaFoldDB" id="A0A4C1VD63"/>
<comment type="caution">
    <text evidence="1">The sequence shown here is derived from an EMBL/GenBank/DDBJ whole genome shotgun (WGS) entry which is preliminary data.</text>
</comment>
<evidence type="ECO:0000313" key="2">
    <source>
        <dbReference type="Proteomes" id="UP000299102"/>
    </source>
</evidence>
<name>A0A4C1VD63_EUMVA</name>
<proteinExistence type="predicted"/>
<protein>
    <submittedName>
        <fullName evidence="1">Uncharacterized protein</fullName>
    </submittedName>
</protein>
<dbReference type="Proteomes" id="UP000299102">
    <property type="component" value="Unassembled WGS sequence"/>
</dbReference>
<accession>A0A4C1VD63</accession>
<organism evidence="1 2">
    <name type="scientific">Eumeta variegata</name>
    <name type="common">Bagworm moth</name>
    <name type="synonym">Eumeta japonica</name>
    <dbReference type="NCBI Taxonomy" id="151549"/>
    <lineage>
        <taxon>Eukaryota</taxon>
        <taxon>Metazoa</taxon>
        <taxon>Ecdysozoa</taxon>
        <taxon>Arthropoda</taxon>
        <taxon>Hexapoda</taxon>
        <taxon>Insecta</taxon>
        <taxon>Pterygota</taxon>
        <taxon>Neoptera</taxon>
        <taxon>Endopterygota</taxon>
        <taxon>Lepidoptera</taxon>
        <taxon>Glossata</taxon>
        <taxon>Ditrysia</taxon>
        <taxon>Tineoidea</taxon>
        <taxon>Psychidae</taxon>
        <taxon>Oiketicinae</taxon>
        <taxon>Eumeta</taxon>
    </lineage>
</organism>
<evidence type="ECO:0000313" key="1">
    <source>
        <dbReference type="EMBL" id="GBP36222.1"/>
    </source>
</evidence>
<sequence>MAGNTYSEQSSVAQLLFLNFSSTKSRSTLVFTSGKKECNSLPSNALFQRSYQAWTVVSDVSLRSAPTFPNFWLSTSPAYTNSKSAGSTPASTGHACDLTDLYASVNKIKAGLCVLDNALRAMCNRALWNDIDAA</sequence>
<keyword evidence="2" id="KW-1185">Reference proteome</keyword>
<dbReference type="OrthoDB" id="7487557at2759"/>